<dbReference type="OrthoDB" id="9798407at2"/>
<dbReference type="EMBL" id="CP042425">
    <property type="protein sequence ID" value="QEL13838.1"/>
    <property type="molecule type" value="Genomic_DNA"/>
</dbReference>
<gene>
    <name evidence="1" type="ORF">PX52LOC_00696</name>
</gene>
<organism evidence="1 2">
    <name type="scientific">Limnoglobus roseus</name>
    <dbReference type="NCBI Taxonomy" id="2598579"/>
    <lineage>
        <taxon>Bacteria</taxon>
        <taxon>Pseudomonadati</taxon>
        <taxon>Planctomycetota</taxon>
        <taxon>Planctomycetia</taxon>
        <taxon>Gemmatales</taxon>
        <taxon>Gemmataceae</taxon>
        <taxon>Limnoglobus</taxon>
    </lineage>
</organism>
<sequence>MPIQGNKEVDLHHNEPAPPGYTVQVVWFEPTREGGPRHPVSNIAALRRIFDPYRDHEQLVIYLDRDGGESGSVWVHLTDDRAWVSHMTQPGGIDSYCCDSRSRDSDETIDFTLSNGQVDEIHRYWTVTRAKGFRALEYFLRHGDRDPGLNWATEVPSFQEPP</sequence>
<dbReference type="AlphaFoldDB" id="A0A5C1A9X5"/>
<name>A0A5C1A9X5_9BACT</name>
<keyword evidence="2" id="KW-1185">Reference proteome</keyword>
<dbReference type="KEGG" id="lrs:PX52LOC_00696"/>
<accession>A0A5C1A9X5</accession>
<dbReference type="Proteomes" id="UP000324974">
    <property type="component" value="Chromosome"/>
</dbReference>
<evidence type="ECO:0000313" key="1">
    <source>
        <dbReference type="EMBL" id="QEL13838.1"/>
    </source>
</evidence>
<reference evidence="2" key="1">
    <citation type="submission" date="2019-08" db="EMBL/GenBank/DDBJ databases">
        <title>Limnoglobus roseus gen. nov., sp. nov., a novel freshwater planctomycete with a giant genome from the family Gemmataceae.</title>
        <authorList>
            <person name="Kulichevskaya I.S."/>
            <person name="Naumoff D.G."/>
            <person name="Miroshnikov K."/>
            <person name="Ivanova A."/>
            <person name="Philippov D.A."/>
            <person name="Hakobyan A."/>
            <person name="Rijpstra I.C."/>
            <person name="Sinninghe Damste J.S."/>
            <person name="Liesack W."/>
            <person name="Dedysh S.N."/>
        </authorList>
    </citation>
    <scope>NUCLEOTIDE SEQUENCE [LARGE SCALE GENOMIC DNA]</scope>
    <source>
        <strain evidence="2">PX52</strain>
    </source>
</reference>
<protein>
    <submittedName>
        <fullName evidence="1">Uncharacterized protein</fullName>
    </submittedName>
</protein>
<dbReference type="RefSeq" id="WP_149108776.1">
    <property type="nucleotide sequence ID" value="NZ_CP042425.1"/>
</dbReference>
<evidence type="ECO:0000313" key="2">
    <source>
        <dbReference type="Proteomes" id="UP000324974"/>
    </source>
</evidence>
<proteinExistence type="predicted"/>